<feature type="region of interest" description="Disordered" evidence="1">
    <location>
        <begin position="223"/>
        <end position="244"/>
    </location>
</feature>
<feature type="compositionally biased region" description="Polar residues" evidence="1">
    <location>
        <begin position="275"/>
        <end position="292"/>
    </location>
</feature>
<protein>
    <recommendedName>
        <fullName evidence="4">Fungal N-terminal domain-containing protein</fullName>
    </recommendedName>
</protein>
<dbReference type="AlphaFoldDB" id="A0A6A6NZM8"/>
<evidence type="ECO:0000313" key="2">
    <source>
        <dbReference type="EMBL" id="KAF2457180.1"/>
    </source>
</evidence>
<feature type="compositionally biased region" description="Polar residues" evidence="1">
    <location>
        <begin position="232"/>
        <end position="244"/>
    </location>
</feature>
<feature type="compositionally biased region" description="Low complexity" evidence="1">
    <location>
        <begin position="293"/>
        <end position="304"/>
    </location>
</feature>
<evidence type="ECO:0000313" key="3">
    <source>
        <dbReference type="Proteomes" id="UP000799766"/>
    </source>
</evidence>
<organism evidence="2 3">
    <name type="scientific">Lineolata rhizophorae</name>
    <dbReference type="NCBI Taxonomy" id="578093"/>
    <lineage>
        <taxon>Eukaryota</taxon>
        <taxon>Fungi</taxon>
        <taxon>Dikarya</taxon>
        <taxon>Ascomycota</taxon>
        <taxon>Pezizomycotina</taxon>
        <taxon>Dothideomycetes</taxon>
        <taxon>Dothideomycetes incertae sedis</taxon>
        <taxon>Lineolatales</taxon>
        <taxon>Lineolataceae</taxon>
        <taxon>Lineolata</taxon>
    </lineage>
</organism>
<name>A0A6A6NZM8_9PEZI</name>
<evidence type="ECO:0000256" key="1">
    <source>
        <dbReference type="SAM" id="MobiDB-lite"/>
    </source>
</evidence>
<dbReference type="Proteomes" id="UP000799766">
    <property type="component" value="Unassembled WGS sequence"/>
</dbReference>
<gene>
    <name evidence="2" type="ORF">BDY21DRAFT_345156</name>
</gene>
<feature type="compositionally biased region" description="Polar residues" evidence="1">
    <location>
        <begin position="305"/>
        <end position="322"/>
    </location>
</feature>
<feature type="region of interest" description="Disordered" evidence="1">
    <location>
        <begin position="256"/>
        <end position="360"/>
    </location>
</feature>
<reference evidence="2" key="1">
    <citation type="journal article" date="2020" name="Stud. Mycol.">
        <title>101 Dothideomycetes genomes: a test case for predicting lifestyles and emergence of pathogens.</title>
        <authorList>
            <person name="Haridas S."/>
            <person name="Albert R."/>
            <person name="Binder M."/>
            <person name="Bloem J."/>
            <person name="Labutti K."/>
            <person name="Salamov A."/>
            <person name="Andreopoulos B."/>
            <person name="Baker S."/>
            <person name="Barry K."/>
            <person name="Bills G."/>
            <person name="Bluhm B."/>
            <person name="Cannon C."/>
            <person name="Castanera R."/>
            <person name="Culley D."/>
            <person name="Daum C."/>
            <person name="Ezra D."/>
            <person name="Gonzalez J."/>
            <person name="Henrissat B."/>
            <person name="Kuo A."/>
            <person name="Liang C."/>
            <person name="Lipzen A."/>
            <person name="Lutzoni F."/>
            <person name="Magnuson J."/>
            <person name="Mondo S."/>
            <person name="Nolan M."/>
            <person name="Ohm R."/>
            <person name="Pangilinan J."/>
            <person name="Park H.-J."/>
            <person name="Ramirez L."/>
            <person name="Alfaro M."/>
            <person name="Sun H."/>
            <person name="Tritt A."/>
            <person name="Yoshinaga Y."/>
            <person name="Zwiers L.-H."/>
            <person name="Turgeon B."/>
            <person name="Goodwin S."/>
            <person name="Spatafora J."/>
            <person name="Crous P."/>
            <person name="Grigoriev I."/>
        </authorList>
    </citation>
    <scope>NUCLEOTIDE SEQUENCE</scope>
    <source>
        <strain evidence="2">ATCC 16933</strain>
    </source>
</reference>
<evidence type="ECO:0008006" key="4">
    <source>
        <dbReference type="Google" id="ProtNLM"/>
    </source>
</evidence>
<feature type="region of interest" description="Disordered" evidence="1">
    <location>
        <begin position="626"/>
        <end position="648"/>
    </location>
</feature>
<accession>A0A6A6NZM8</accession>
<dbReference type="EMBL" id="MU001681">
    <property type="protein sequence ID" value="KAF2457180.1"/>
    <property type="molecule type" value="Genomic_DNA"/>
</dbReference>
<proteinExistence type="predicted"/>
<keyword evidence="3" id="KW-1185">Reference proteome</keyword>
<dbReference type="OrthoDB" id="5404564at2759"/>
<sequence length="688" mass="76294">MATIPSIGDILMLSQVAWKIGRAFTAGRKSAPTEFVDVEKEVNGLAKSLKLLAETLFGDVDDSIITRADERTKAAVATILLSCERTLKDLESLVEQYQIIKKTRTTGGFSIERSWSDLVISEYRTMIWTRDDGNIDDLRHMLHMHSSTIALTGQALQRKSLGRLEQIVQPLAEGIDDIHDHGMGELGRKIQEVHQVAVTFAGGTTPTLRPQKDKRLSHISALDLDTSKEDTPASSPLQPAKNSYVAQTPLETPELVASETSSVYSAQRRPGNPPAYTSTPGSAEPSVSSTQTSPLLSRSPMLSRVTPSQYSNSPQDTNQSLPVQGKSEDLPHRPRVPHAFSLPPLPPPALPTDPETSSRSLGWQETVSPIRGGVEQEEISTIIQQEDFEKSLFRNAAILSDGRGIRVEYTLPVDEIYRPGEFEVVEVARDCRICVVRKRETGPGKKVTLTTSAWAFSNDRTVRFQATLPDGQEIVPYTSYFSPEKVSVTVETDIKLHDVRYGSPPLKEARTNWVNYVFDDISGANVFQNVLMGRKLLGSYQTEGTYRIHEGLSGVLAYQEMICAMENLRLWEDEDSPGVLAMVHYSARFREGYLTFYLNSSVSPVRVKDEGDRTVKIKGLKIPVDGSNSGLQRKDSVSGATQHGKKSNDNKKWVMGVKVEFRSEAEKMAFLAMVRDVQRTMVPLPELC</sequence>